<dbReference type="SFLD" id="SFLDG00358">
    <property type="entry name" value="Main_(cytGST)"/>
    <property type="match status" value="1"/>
</dbReference>
<evidence type="ECO:0000259" key="2">
    <source>
        <dbReference type="PROSITE" id="PS50404"/>
    </source>
</evidence>
<dbReference type="Pfam" id="PF13409">
    <property type="entry name" value="GST_N_2"/>
    <property type="match status" value="1"/>
</dbReference>
<dbReference type="Pfam" id="PF00043">
    <property type="entry name" value="GST_C"/>
    <property type="match status" value="1"/>
</dbReference>
<dbReference type="OrthoDB" id="2309723at2759"/>
<feature type="domain" description="GST C-terminal" evidence="3">
    <location>
        <begin position="93"/>
        <end position="217"/>
    </location>
</feature>
<name>A0A6A7B6I7_9PLEO</name>
<evidence type="ECO:0000313" key="4">
    <source>
        <dbReference type="EMBL" id="KAF2851166.1"/>
    </source>
</evidence>
<feature type="domain" description="GST N-terminal" evidence="2">
    <location>
        <begin position="1"/>
        <end position="84"/>
    </location>
</feature>
<dbReference type="SUPFAM" id="SSF47616">
    <property type="entry name" value="GST C-terminal domain-like"/>
    <property type="match status" value="1"/>
</dbReference>
<evidence type="ECO:0000259" key="3">
    <source>
        <dbReference type="PROSITE" id="PS50405"/>
    </source>
</evidence>
<dbReference type="InterPro" id="IPR010987">
    <property type="entry name" value="Glutathione-S-Trfase_C-like"/>
</dbReference>
<protein>
    <submittedName>
        <fullName evidence="4">Glutathione S-transferas-like protein</fullName>
    </submittedName>
</protein>
<dbReference type="EMBL" id="MU006303">
    <property type="protein sequence ID" value="KAF2851166.1"/>
    <property type="molecule type" value="Genomic_DNA"/>
</dbReference>
<dbReference type="SFLD" id="SFLDG01150">
    <property type="entry name" value="Main.1:_Beta-like"/>
    <property type="match status" value="1"/>
</dbReference>
<dbReference type="Gene3D" id="1.20.1050.10">
    <property type="match status" value="1"/>
</dbReference>
<keyword evidence="5" id="KW-1185">Reference proteome</keyword>
<sequence>MVLTIHHLGLSQSERILLLLEEMGIDYNLVKHTRDPTMAPKSFKELPGNLTGQAPFIQDPETGITLSESGAICDYILAKYKTETKAKLSREYGEPGYADYLYYFHFANATLQPVMAQVMVLSLIKAPQEHPMVQYANSNMQRYLKILNDHLEHHKWLAGDDFTAADCMMIYTLTTKRYYGPLVSYASYANIVRYLKDVGERPAYKRAMEKGDPEMQVLLGAEPPEKSLVEAGGVTSDIWKKK</sequence>
<dbReference type="InterPro" id="IPR036249">
    <property type="entry name" value="Thioredoxin-like_sf"/>
</dbReference>
<dbReference type="InterPro" id="IPR040079">
    <property type="entry name" value="Glutathione_S-Trfase"/>
</dbReference>
<dbReference type="AlphaFoldDB" id="A0A6A7B6I7"/>
<dbReference type="PROSITE" id="PS50405">
    <property type="entry name" value="GST_CTER"/>
    <property type="match status" value="1"/>
</dbReference>
<dbReference type="Gene3D" id="3.40.30.10">
    <property type="entry name" value="Glutaredoxin"/>
    <property type="match status" value="1"/>
</dbReference>
<dbReference type="PROSITE" id="PS50404">
    <property type="entry name" value="GST_NTER"/>
    <property type="match status" value="1"/>
</dbReference>
<dbReference type="PANTHER" id="PTHR44051">
    <property type="entry name" value="GLUTATHIONE S-TRANSFERASE-RELATED"/>
    <property type="match status" value="1"/>
</dbReference>
<accession>A0A6A7B6I7</accession>
<dbReference type="InterPro" id="IPR004046">
    <property type="entry name" value="GST_C"/>
</dbReference>
<organism evidence="4 5">
    <name type="scientific">Plenodomus tracheiphilus IPT5</name>
    <dbReference type="NCBI Taxonomy" id="1408161"/>
    <lineage>
        <taxon>Eukaryota</taxon>
        <taxon>Fungi</taxon>
        <taxon>Dikarya</taxon>
        <taxon>Ascomycota</taxon>
        <taxon>Pezizomycotina</taxon>
        <taxon>Dothideomycetes</taxon>
        <taxon>Pleosporomycetidae</taxon>
        <taxon>Pleosporales</taxon>
        <taxon>Pleosporineae</taxon>
        <taxon>Leptosphaeriaceae</taxon>
        <taxon>Plenodomus</taxon>
    </lineage>
</organism>
<dbReference type="InterPro" id="IPR004045">
    <property type="entry name" value="Glutathione_S-Trfase_N"/>
</dbReference>
<dbReference type="Proteomes" id="UP000799423">
    <property type="component" value="Unassembled WGS sequence"/>
</dbReference>
<evidence type="ECO:0000256" key="1">
    <source>
        <dbReference type="ARBA" id="ARBA00007409"/>
    </source>
</evidence>
<proteinExistence type="inferred from homology"/>
<dbReference type="SUPFAM" id="SSF52833">
    <property type="entry name" value="Thioredoxin-like"/>
    <property type="match status" value="1"/>
</dbReference>
<comment type="similarity">
    <text evidence="1">Belongs to the GST superfamily.</text>
</comment>
<evidence type="ECO:0000313" key="5">
    <source>
        <dbReference type="Proteomes" id="UP000799423"/>
    </source>
</evidence>
<gene>
    <name evidence="4" type="ORF">T440DRAFT_449073</name>
</gene>
<dbReference type="SFLD" id="SFLDS00019">
    <property type="entry name" value="Glutathione_Transferase_(cytos"/>
    <property type="match status" value="1"/>
</dbReference>
<dbReference type="CDD" id="cd03046">
    <property type="entry name" value="GST_N_GTT1_like"/>
    <property type="match status" value="1"/>
</dbReference>
<dbReference type="PANTHER" id="PTHR44051:SF9">
    <property type="entry name" value="GLUTATHIONE S-TRANSFERASE 1"/>
    <property type="match status" value="1"/>
</dbReference>
<reference evidence="4" key="1">
    <citation type="submission" date="2020-01" db="EMBL/GenBank/DDBJ databases">
        <authorList>
            <consortium name="DOE Joint Genome Institute"/>
            <person name="Haridas S."/>
            <person name="Albert R."/>
            <person name="Binder M."/>
            <person name="Bloem J."/>
            <person name="Labutti K."/>
            <person name="Salamov A."/>
            <person name="Andreopoulos B."/>
            <person name="Baker S.E."/>
            <person name="Barry K."/>
            <person name="Bills G."/>
            <person name="Bluhm B.H."/>
            <person name="Cannon C."/>
            <person name="Castanera R."/>
            <person name="Culley D.E."/>
            <person name="Daum C."/>
            <person name="Ezra D."/>
            <person name="Gonzalez J.B."/>
            <person name="Henrissat B."/>
            <person name="Kuo A."/>
            <person name="Liang C."/>
            <person name="Lipzen A."/>
            <person name="Lutzoni F."/>
            <person name="Magnuson J."/>
            <person name="Mondo S."/>
            <person name="Nolan M."/>
            <person name="Ohm R."/>
            <person name="Pangilinan J."/>
            <person name="Park H.-J."/>
            <person name="Ramirez L."/>
            <person name="Alfaro M."/>
            <person name="Sun H."/>
            <person name="Tritt A."/>
            <person name="Yoshinaga Y."/>
            <person name="Zwiers L.-H."/>
            <person name="Turgeon B.G."/>
            <person name="Goodwin S.B."/>
            <person name="Spatafora J.W."/>
            <person name="Crous P.W."/>
            <person name="Grigoriev I.V."/>
        </authorList>
    </citation>
    <scope>NUCLEOTIDE SEQUENCE</scope>
    <source>
        <strain evidence="4">IPT5</strain>
    </source>
</reference>
<dbReference type="InterPro" id="IPR036282">
    <property type="entry name" value="Glutathione-S-Trfase_C_sf"/>
</dbReference>